<evidence type="ECO:0000313" key="4">
    <source>
        <dbReference type="Proteomes" id="UP001202248"/>
    </source>
</evidence>
<dbReference type="EMBL" id="JAKWBL010000004">
    <property type="protein sequence ID" value="MCH5599508.1"/>
    <property type="molecule type" value="Genomic_DNA"/>
</dbReference>
<sequence length="108" mass="11727">MKKYVLLVAACFCMLSITLLSFKAQEPQKVIDQYWVLKPGRSISTTPSDYQLGGSPCTGSAEFCGFHAPENGSTDEPVISGDTETDLENLEADPETPSNESGKISYEN</sequence>
<evidence type="ECO:0000256" key="1">
    <source>
        <dbReference type="SAM" id="MobiDB-lite"/>
    </source>
</evidence>
<name>A0ABS9SMC7_9BACT</name>
<evidence type="ECO:0000313" key="3">
    <source>
        <dbReference type="EMBL" id="MCH5599508.1"/>
    </source>
</evidence>
<comment type="caution">
    <text evidence="3">The sequence shown here is derived from an EMBL/GenBank/DDBJ whole genome shotgun (WGS) entry which is preliminary data.</text>
</comment>
<feature type="compositionally biased region" description="Acidic residues" evidence="1">
    <location>
        <begin position="83"/>
        <end position="94"/>
    </location>
</feature>
<reference evidence="3 4" key="1">
    <citation type="submission" date="2022-02" db="EMBL/GenBank/DDBJ databases">
        <authorList>
            <person name="Min J."/>
        </authorList>
    </citation>
    <scope>NUCLEOTIDE SEQUENCE [LARGE SCALE GENOMIC DNA]</scope>
    <source>
        <strain evidence="3 4">GR10-1</strain>
    </source>
</reference>
<feature type="signal peptide" evidence="2">
    <location>
        <begin position="1"/>
        <end position="24"/>
    </location>
</feature>
<dbReference type="Proteomes" id="UP001202248">
    <property type="component" value="Unassembled WGS sequence"/>
</dbReference>
<protein>
    <recommendedName>
        <fullName evidence="5">Secreted protein</fullName>
    </recommendedName>
</protein>
<evidence type="ECO:0008006" key="5">
    <source>
        <dbReference type="Google" id="ProtNLM"/>
    </source>
</evidence>
<organism evidence="3 4">
    <name type="scientific">Niabella ginsengisoli</name>
    <dbReference type="NCBI Taxonomy" id="522298"/>
    <lineage>
        <taxon>Bacteria</taxon>
        <taxon>Pseudomonadati</taxon>
        <taxon>Bacteroidota</taxon>
        <taxon>Chitinophagia</taxon>
        <taxon>Chitinophagales</taxon>
        <taxon>Chitinophagaceae</taxon>
        <taxon>Niabella</taxon>
    </lineage>
</organism>
<proteinExistence type="predicted"/>
<dbReference type="RefSeq" id="WP_240831553.1">
    <property type="nucleotide sequence ID" value="NZ_JAKWBL010000004.1"/>
</dbReference>
<feature type="chain" id="PRO_5046702027" description="Secreted protein" evidence="2">
    <location>
        <begin position="25"/>
        <end position="108"/>
    </location>
</feature>
<gene>
    <name evidence="3" type="ORF">MKP09_17155</name>
</gene>
<feature type="compositionally biased region" description="Polar residues" evidence="1">
    <location>
        <begin position="96"/>
        <end position="108"/>
    </location>
</feature>
<feature type="region of interest" description="Disordered" evidence="1">
    <location>
        <begin position="66"/>
        <end position="108"/>
    </location>
</feature>
<evidence type="ECO:0000256" key="2">
    <source>
        <dbReference type="SAM" id="SignalP"/>
    </source>
</evidence>
<accession>A0ABS9SMC7</accession>
<keyword evidence="2" id="KW-0732">Signal</keyword>
<keyword evidence="4" id="KW-1185">Reference proteome</keyword>